<dbReference type="EMBL" id="FPAA01000018">
    <property type="protein sequence ID" value="SFT03021.1"/>
    <property type="molecule type" value="Genomic_DNA"/>
</dbReference>
<gene>
    <name evidence="1" type="ORF">SAMN05444972_11851</name>
</gene>
<keyword evidence="2" id="KW-1185">Reference proteome</keyword>
<organism evidence="1 2">
    <name type="scientific">Marininema halotolerans</name>
    <dbReference type="NCBI Taxonomy" id="1155944"/>
    <lineage>
        <taxon>Bacteria</taxon>
        <taxon>Bacillati</taxon>
        <taxon>Bacillota</taxon>
        <taxon>Bacilli</taxon>
        <taxon>Bacillales</taxon>
        <taxon>Thermoactinomycetaceae</taxon>
        <taxon>Marininema</taxon>
    </lineage>
</organism>
<name>A0A1I6UNL7_9BACL</name>
<evidence type="ECO:0000313" key="2">
    <source>
        <dbReference type="Proteomes" id="UP000198660"/>
    </source>
</evidence>
<reference evidence="2" key="1">
    <citation type="submission" date="2016-10" db="EMBL/GenBank/DDBJ databases">
        <authorList>
            <person name="Varghese N."/>
            <person name="Submissions S."/>
        </authorList>
    </citation>
    <scope>NUCLEOTIDE SEQUENCE [LARGE SCALE GENOMIC DNA]</scope>
    <source>
        <strain evidence="2">DSM 45789</strain>
    </source>
</reference>
<evidence type="ECO:0000313" key="1">
    <source>
        <dbReference type="EMBL" id="SFT03021.1"/>
    </source>
</evidence>
<protein>
    <submittedName>
        <fullName evidence="1">Uncharacterized protein</fullName>
    </submittedName>
</protein>
<accession>A0A1I6UNL7</accession>
<proteinExistence type="predicted"/>
<dbReference type="AlphaFoldDB" id="A0A1I6UNL7"/>
<sequence>MCFHEIEVISIRGRVALAVTCMIEVCKQWEVHSVKMKAFLSHFQDFTLARQLDRWDNEMRMYLPEEDSVGTYASEFGFDHLSLDKQRVIYEMIDALYEVSQGNLYIGFKNENTLEPLREMIKIMNENKINIPPIHPFKKSRITEAGGWGFAIQYKEFIDK</sequence>
<dbReference type="Proteomes" id="UP000198660">
    <property type="component" value="Unassembled WGS sequence"/>
</dbReference>